<comment type="caution">
    <text evidence="1">The sequence shown here is derived from an EMBL/GenBank/DDBJ whole genome shotgun (WGS) entry which is preliminary data.</text>
</comment>
<dbReference type="InterPro" id="IPR005247">
    <property type="entry name" value="YbhB_YbcL/LppC-like"/>
</dbReference>
<dbReference type="NCBIfam" id="TIGR00481">
    <property type="entry name" value="YbhB/YbcL family Raf kinase inhibitor-like protein"/>
    <property type="match status" value="1"/>
</dbReference>
<dbReference type="InterPro" id="IPR036610">
    <property type="entry name" value="PEBP-like_sf"/>
</dbReference>
<dbReference type="SUPFAM" id="SSF49777">
    <property type="entry name" value="PEBP-like"/>
    <property type="match status" value="1"/>
</dbReference>
<accession>A0A2A3TU36</accession>
<dbReference type="Pfam" id="PF01161">
    <property type="entry name" value="PBP"/>
    <property type="match status" value="1"/>
</dbReference>
<reference evidence="1 2" key="1">
    <citation type="submission" date="2017-09" db="EMBL/GenBank/DDBJ databases">
        <title>Genome sequence of Lactobacillus brevis D7.</title>
        <authorList>
            <person name="Kwon M.-S."/>
            <person name="Lim S.K."/>
            <person name="Choi H.-J."/>
        </authorList>
    </citation>
    <scope>NUCLEOTIDE SEQUENCE [LARGE SCALE GENOMIC DNA]</scope>
    <source>
        <strain evidence="1 2">D7</strain>
    </source>
</reference>
<evidence type="ECO:0000313" key="1">
    <source>
        <dbReference type="EMBL" id="PBQ23703.1"/>
    </source>
</evidence>
<dbReference type="Gene3D" id="3.90.280.10">
    <property type="entry name" value="PEBP-like"/>
    <property type="match status" value="1"/>
</dbReference>
<dbReference type="CDD" id="cd00865">
    <property type="entry name" value="PEBP_bact_arch"/>
    <property type="match status" value="1"/>
</dbReference>
<dbReference type="EMBL" id="NVYO01000001">
    <property type="protein sequence ID" value="PBQ23703.1"/>
    <property type="molecule type" value="Genomic_DNA"/>
</dbReference>
<dbReference type="InterPro" id="IPR008914">
    <property type="entry name" value="PEBP"/>
</dbReference>
<dbReference type="AlphaFoldDB" id="A0A2A3TU36"/>
<sequence>MRMQIQTNFSSKTIPDKYGCNVTPEHLNHGINQQSFPFQIIALPTGTSYVCWTLIDYDTIPLIGFPWIHWVVANYPVHTKTISIAPNFSESTLLPQGRNSIDSLVQRIRHPLWRHTSFGQNLAIHYSGPRPRQGSHQYRLTVYALKTLIPVENGFYLNTLFDHLESVIWDQTSLNLSYERRQS</sequence>
<gene>
    <name evidence="1" type="ORF">CNR29_06635</name>
</gene>
<proteinExistence type="predicted"/>
<organism evidence="1 2">
    <name type="scientific">Levilactobacillus brevis</name>
    <name type="common">Lactobacillus brevis</name>
    <dbReference type="NCBI Taxonomy" id="1580"/>
    <lineage>
        <taxon>Bacteria</taxon>
        <taxon>Bacillati</taxon>
        <taxon>Bacillota</taxon>
        <taxon>Bacilli</taxon>
        <taxon>Lactobacillales</taxon>
        <taxon>Lactobacillaceae</taxon>
        <taxon>Levilactobacillus</taxon>
    </lineage>
</organism>
<protein>
    <submittedName>
        <fullName evidence="1">YbhB/YbcL family Raf kinase inhibitor-like protein</fullName>
    </submittedName>
</protein>
<evidence type="ECO:0000313" key="2">
    <source>
        <dbReference type="Proteomes" id="UP000217918"/>
    </source>
</evidence>
<name>A0A2A3TU36_LEVBR</name>
<dbReference type="Proteomes" id="UP000217918">
    <property type="component" value="Unassembled WGS sequence"/>
</dbReference>